<dbReference type="EMBL" id="CAJJDM010000072">
    <property type="protein sequence ID" value="CAD8083163.1"/>
    <property type="molecule type" value="Genomic_DNA"/>
</dbReference>
<gene>
    <name evidence="1" type="ORF">PPRIM_AZ9-3.1.T0690142</name>
</gene>
<dbReference type="AlphaFoldDB" id="A0A8S1N179"/>
<reference evidence="1" key="1">
    <citation type="submission" date="2021-01" db="EMBL/GenBank/DDBJ databases">
        <authorList>
            <consortium name="Genoscope - CEA"/>
            <person name="William W."/>
        </authorList>
    </citation>
    <scope>NUCLEOTIDE SEQUENCE</scope>
</reference>
<proteinExistence type="predicted"/>
<sequence length="267" mass="31136">MDKKGRLMEKMQKRKQHIKITRVSSNFIHMGEFNNGKKVGTCEGSYDLEGQEIKIGELIVLGDQFEKQKQVTFVGEYENGKKLVDGIFGLNNMDKMHNIIKYDDNGDGRYQMKSLVLSKKQPVLENVKKVGKWDSNLLDEVMQKSNLVINFIAMVGYMMRMAITIKSVSGLNRILHLIITIQYCLKASFRMVKKLVDGRFFKKLNYLQQSLNKLHNFISGYGSFDKGGDCIQIVNWYHIEDEFIVHIKNEYQDESWIKLEVEQQKRF</sequence>
<protein>
    <submittedName>
        <fullName evidence="1">Uncharacterized protein</fullName>
    </submittedName>
</protein>
<evidence type="ECO:0000313" key="2">
    <source>
        <dbReference type="Proteomes" id="UP000688137"/>
    </source>
</evidence>
<evidence type="ECO:0000313" key="1">
    <source>
        <dbReference type="EMBL" id="CAD8083163.1"/>
    </source>
</evidence>
<name>A0A8S1N179_PARPR</name>
<keyword evidence="2" id="KW-1185">Reference proteome</keyword>
<comment type="caution">
    <text evidence="1">The sequence shown here is derived from an EMBL/GenBank/DDBJ whole genome shotgun (WGS) entry which is preliminary data.</text>
</comment>
<dbReference type="Proteomes" id="UP000688137">
    <property type="component" value="Unassembled WGS sequence"/>
</dbReference>
<organism evidence="1 2">
    <name type="scientific">Paramecium primaurelia</name>
    <dbReference type="NCBI Taxonomy" id="5886"/>
    <lineage>
        <taxon>Eukaryota</taxon>
        <taxon>Sar</taxon>
        <taxon>Alveolata</taxon>
        <taxon>Ciliophora</taxon>
        <taxon>Intramacronucleata</taxon>
        <taxon>Oligohymenophorea</taxon>
        <taxon>Peniculida</taxon>
        <taxon>Parameciidae</taxon>
        <taxon>Paramecium</taxon>
    </lineage>
</organism>
<accession>A0A8S1N179</accession>